<evidence type="ECO:0000313" key="3">
    <source>
        <dbReference type="Proteomes" id="UP000547674"/>
    </source>
</evidence>
<comment type="caution">
    <text evidence="2">The sequence shown here is derived from an EMBL/GenBank/DDBJ whole genome shotgun (WGS) entry which is preliminary data.</text>
</comment>
<evidence type="ECO:0000313" key="2">
    <source>
        <dbReference type="EMBL" id="NNF05350.1"/>
    </source>
</evidence>
<dbReference type="InterPro" id="IPR022742">
    <property type="entry name" value="Hydrolase_4"/>
</dbReference>
<sequence length="326" mass="36113">MRRRWKKIVFWGLLLGFVVINGLAYMQAKAMISFSDSGEATKKPEDLSFVEKIPVLLTGITLPRPVNQRTPQDVGVSYETVQLANGQGETLDAWVIEVDEPQAVVLLFHGYAASKAQLLEMGRALHAMQCNVMLTDFYGSGESSGTGTTIGYKEALDVKACATYANERWRDVDVPHVYYGISMGGAAILKAIDDGAIEPNAIALESVFDTLLNTASNRFRMMGLPPFPLAQMLIFWGGVQSGYNGFAYKPAEYARAVACPALVLHGANDERVREEQAQRVYENLNEWKSFSLFESAAHALVMQTDPEQWQEAMEELLEKAGTQRKD</sequence>
<dbReference type="EMBL" id="JABDJR010000040">
    <property type="protein sequence ID" value="NNF05350.1"/>
    <property type="molecule type" value="Genomic_DNA"/>
</dbReference>
<dbReference type="AlphaFoldDB" id="A0A7Y2E625"/>
<name>A0A7Y2E625_UNCEI</name>
<dbReference type="PANTHER" id="PTHR12277">
    <property type="entry name" value="ALPHA/BETA HYDROLASE DOMAIN-CONTAINING PROTEIN"/>
    <property type="match status" value="1"/>
</dbReference>
<dbReference type="Proteomes" id="UP000547674">
    <property type="component" value="Unassembled WGS sequence"/>
</dbReference>
<dbReference type="Pfam" id="PF12146">
    <property type="entry name" value="Hydrolase_4"/>
    <property type="match status" value="1"/>
</dbReference>
<feature type="domain" description="Serine aminopeptidase S33" evidence="1">
    <location>
        <begin position="100"/>
        <end position="196"/>
    </location>
</feature>
<dbReference type="SUPFAM" id="SSF53474">
    <property type="entry name" value="alpha/beta-Hydrolases"/>
    <property type="match status" value="1"/>
</dbReference>
<dbReference type="Gene3D" id="3.40.50.1820">
    <property type="entry name" value="alpha/beta hydrolase"/>
    <property type="match status" value="1"/>
</dbReference>
<accession>A0A7Y2E625</accession>
<reference evidence="2 3" key="1">
    <citation type="submission" date="2020-03" db="EMBL/GenBank/DDBJ databases">
        <title>Metabolic flexibility allows generalist bacteria to become dominant in a frequently disturbed ecosystem.</title>
        <authorList>
            <person name="Chen Y.-J."/>
            <person name="Leung P.M."/>
            <person name="Bay S.K."/>
            <person name="Hugenholtz P."/>
            <person name="Kessler A.J."/>
            <person name="Shelley G."/>
            <person name="Waite D.W."/>
            <person name="Cook P.L."/>
            <person name="Greening C."/>
        </authorList>
    </citation>
    <scope>NUCLEOTIDE SEQUENCE [LARGE SCALE GENOMIC DNA]</scope>
    <source>
        <strain evidence="2">SS_bin_28</strain>
    </source>
</reference>
<protein>
    <submittedName>
        <fullName evidence="2">Prolyl oligopeptidase family serine peptidase</fullName>
    </submittedName>
</protein>
<gene>
    <name evidence="2" type="ORF">HKN21_01185</name>
</gene>
<proteinExistence type="predicted"/>
<dbReference type="InterPro" id="IPR029058">
    <property type="entry name" value="AB_hydrolase_fold"/>
</dbReference>
<organism evidence="2 3">
    <name type="scientific">Eiseniibacteriota bacterium</name>
    <dbReference type="NCBI Taxonomy" id="2212470"/>
    <lineage>
        <taxon>Bacteria</taxon>
        <taxon>Candidatus Eiseniibacteriota</taxon>
    </lineage>
</organism>
<evidence type="ECO:0000259" key="1">
    <source>
        <dbReference type="Pfam" id="PF12146"/>
    </source>
</evidence>